<keyword evidence="1 2" id="KW-0238">DNA-binding</keyword>
<keyword evidence="6" id="KW-1185">Reference proteome</keyword>
<dbReference type="SUPFAM" id="SSF48452">
    <property type="entry name" value="TPR-like"/>
    <property type="match status" value="1"/>
</dbReference>
<feature type="domain" description="OmpR/PhoB-type" evidence="4">
    <location>
        <begin position="1"/>
        <end position="98"/>
    </location>
</feature>
<dbReference type="Pfam" id="PF14559">
    <property type="entry name" value="TPR_19"/>
    <property type="match status" value="1"/>
</dbReference>
<dbReference type="InterPro" id="IPR036388">
    <property type="entry name" value="WH-like_DNA-bd_sf"/>
</dbReference>
<dbReference type="InterPro" id="IPR001867">
    <property type="entry name" value="OmpR/PhoB-type_DNA-bd"/>
</dbReference>
<dbReference type="SUPFAM" id="SSF46894">
    <property type="entry name" value="C-terminal effector domain of the bipartite response regulators"/>
    <property type="match status" value="1"/>
</dbReference>
<dbReference type="PANTHER" id="PTHR12558:SF33">
    <property type="entry name" value="BLL7664 PROTEIN"/>
    <property type="match status" value="1"/>
</dbReference>
<feature type="region of interest" description="Disordered" evidence="3">
    <location>
        <begin position="105"/>
        <end position="140"/>
    </location>
</feature>
<dbReference type="PROSITE" id="PS51755">
    <property type="entry name" value="OMPR_PHOB"/>
    <property type="match status" value="1"/>
</dbReference>
<accession>A0ABT3YHW9</accession>
<dbReference type="Pfam" id="PF00486">
    <property type="entry name" value="Trans_reg_C"/>
    <property type="match status" value="1"/>
</dbReference>
<dbReference type="InterPro" id="IPR011990">
    <property type="entry name" value="TPR-like_helical_dom_sf"/>
</dbReference>
<feature type="DNA-binding region" description="OmpR/PhoB-type" evidence="2">
    <location>
        <begin position="1"/>
        <end position="98"/>
    </location>
</feature>
<dbReference type="CDD" id="cd00383">
    <property type="entry name" value="trans_reg_C"/>
    <property type="match status" value="1"/>
</dbReference>
<dbReference type="PANTHER" id="PTHR12558">
    <property type="entry name" value="CELL DIVISION CYCLE 16,23,27"/>
    <property type="match status" value="1"/>
</dbReference>
<dbReference type="EMBL" id="JAOVZQ010000001">
    <property type="protein sequence ID" value="MCY0095488.1"/>
    <property type="molecule type" value="Genomic_DNA"/>
</dbReference>
<dbReference type="Gene3D" id="1.25.40.10">
    <property type="entry name" value="Tetratricopeptide repeat domain"/>
    <property type="match status" value="1"/>
</dbReference>
<protein>
    <submittedName>
        <fullName evidence="5">Winged helix-turn-helix domain-containing protein</fullName>
    </submittedName>
</protein>
<proteinExistence type="predicted"/>
<evidence type="ECO:0000313" key="5">
    <source>
        <dbReference type="EMBL" id="MCY0095488.1"/>
    </source>
</evidence>
<evidence type="ECO:0000259" key="4">
    <source>
        <dbReference type="PROSITE" id="PS51755"/>
    </source>
</evidence>
<name>A0ABT3YHW9_9HYPH</name>
<evidence type="ECO:0000256" key="1">
    <source>
        <dbReference type="ARBA" id="ARBA00023125"/>
    </source>
</evidence>
<comment type="caution">
    <text evidence="5">The sequence shown here is derived from an EMBL/GenBank/DDBJ whole genome shotgun (WGS) entry which is preliminary data.</text>
</comment>
<organism evidence="5 6">
    <name type="scientific">Hoeflea ulvae</name>
    <dbReference type="NCBI Taxonomy" id="2983764"/>
    <lineage>
        <taxon>Bacteria</taxon>
        <taxon>Pseudomonadati</taxon>
        <taxon>Pseudomonadota</taxon>
        <taxon>Alphaproteobacteria</taxon>
        <taxon>Hyphomicrobiales</taxon>
        <taxon>Rhizobiaceae</taxon>
        <taxon>Hoeflea</taxon>
    </lineage>
</organism>
<dbReference type="Gene3D" id="3.40.50.10070">
    <property type="entry name" value="TolB, N-terminal domain"/>
    <property type="match status" value="1"/>
</dbReference>
<dbReference type="Gene3D" id="1.10.10.10">
    <property type="entry name" value="Winged helix-like DNA-binding domain superfamily/Winged helix DNA-binding domain"/>
    <property type="match status" value="1"/>
</dbReference>
<dbReference type="InterPro" id="IPR016032">
    <property type="entry name" value="Sig_transdc_resp-reg_C-effctor"/>
</dbReference>
<dbReference type="SMART" id="SM00862">
    <property type="entry name" value="Trans_reg_C"/>
    <property type="match status" value="1"/>
</dbReference>
<sequence>MIYRFGAFAIDPAIFELSQHGQPVPIEPQVFNVLWHLVINRDRIVSREELIEEVWDGRAVSDTTLSSRIFAVRRAVGDTGETQEVIRTISRRGFRFVAEVTSDDDAVESRETGQGDPSIAAPDTGLKPAPDPGTAGPVPALLEDSRQRTLMPVLAVLPFKRASLGLDEYFCDGLTEDIISNLTHFSELRVIASASSFHFKSRDVPLAEIAAKLGADYIVDGSVRREGERLRVAVQLIEAATGVSLWADRYDRPMGDIFAVQDAVTHMIAASLGVKMQNTALSRALKKSPSELDAYDCLLHARRYTATLEVEMHAEARDLLEKAIALDPTYAEAHALLANVYLAEHRFDANPRPEPIGRAMEMALKATQLDPQSAYAHCWLAIVHFFRKDIGKFEAEAARALDLNPTDPEILAEVGHYLSFMGDFERGIALSRRAQALNPLHPGWYHFSFARLHYRERQYGETVMDVQRISMPSFYWSHMLNAAALGQLGRSQEAAQSLAMMHEIKPGGSAAAEMDKWNLTTKDQADLIEGLRKAGYQG</sequence>
<dbReference type="Proteomes" id="UP001081283">
    <property type="component" value="Unassembled WGS sequence"/>
</dbReference>
<evidence type="ECO:0000313" key="6">
    <source>
        <dbReference type="Proteomes" id="UP001081283"/>
    </source>
</evidence>
<gene>
    <name evidence="5" type="ORF">OEG82_15910</name>
</gene>
<evidence type="ECO:0000256" key="2">
    <source>
        <dbReference type="PROSITE-ProRule" id="PRU01091"/>
    </source>
</evidence>
<reference evidence="5" key="1">
    <citation type="submission" date="2022-10" db="EMBL/GenBank/DDBJ databases">
        <title>Hoeflea sp. J2-29, isolated from marine algae.</title>
        <authorList>
            <person name="Kristyanto S."/>
            <person name="Kim J.M."/>
            <person name="Jeon C.O."/>
        </authorList>
    </citation>
    <scope>NUCLEOTIDE SEQUENCE</scope>
    <source>
        <strain evidence="5">J2-29</strain>
    </source>
</reference>
<dbReference type="RefSeq" id="WP_267613370.1">
    <property type="nucleotide sequence ID" value="NZ_JAOVZQ010000001.1"/>
</dbReference>
<evidence type="ECO:0000256" key="3">
    <source>
        <dbReference type="SAM" id="MobiDB-lite"/>
    </source>
</evidence>